<protein>
    <submittedName>
        <fullName evidence="1">Uncharacterized protein</fullName>
    </submittedName>
</protein>
<dbReference type="Proteomes" id="UP000295726">
    <property type="component" value="Unassembled WGS sequence"/>
</dbReference>
<dbReference type="OrthoDB" id="2050552at2"/>
<evidence type="ECO:0000313" key="2">
    <source>
        <dbReference type="Proteomes" id="UP000295726"/>
    </source>
</evidence>
<dbReference type="AlphaFoldDB" id="A0A4R3K571"/>
<proteinExistence type="predicted"/>
<gene>
    <name evidence="1" type="ORF">EDD59_11482</name>
</gene>
<keyword evidence="2" id="KW-1185">Reference proteome</keyword>
<evidence type="ECO:0000313" key="1">
    <source>
        <dbReference type="EMBL" id="TCS77926.1"/>
    </source>
</evidence>
<sequence length="261" mass="29919">MDIDQQESFRRDSKDSFMEEYGVYLENAALLFGESPGISEEKAKELGSKLLQDLNINDNFELKKIEKAIYYDKDREWDPYDSGQKPEGVGYTLTYAYPYEGVSVFTYPENVNKYKDLGELVYAPSFESEILKITVTDEGIRMFTWSNMTEKTAVITENSKLLPFDQIQEALKEHLMAVKVSVDDVNSFNPEDHQDSIEVKEVNFCVSHMSAYKNPKAAWLVPVWVFKVETNSYSIIYNTNVNLGTEYVVLNAYDGGYIAPQ</sequence>
<organism evidence="1 2">
    <name type="scientific">Muricomes intestini</name>
    <dbReference type="NCBI Taxonomy" id="1796634"/>
    <lineage>
        <taxon>Bacteria</taxon>
        <taxon>Bacillati</taxon>
        <taxon>Bacillota</taxon>
        <taxon>Clostridia</taxon>
        <taxon>Lachnospirales</taxon>
        <taxon>Lachnospiraceae</taxon>
        <taxon>Muricomes</taxon>
    </lineage>
</organism>
<dbReference type="EMBL" id="SLZZ01000014">
    <property type="protein sequence ID" value="TCS77926.1"/>
    <property type="molecule type" value="Genomic_DNA"/>
</dbReference>
<dbReference type="Pfam" id="PF19499">
    <property type="entry name" value="DUF6034"/>
    <property type="match status" value="1"/>
</dbReference>
<name>A0A4R3K571_9FIRM</name>
<dbReference type="RefSeq" id="WP_132381786.1">
    <property type="nucleotide sequence ID" value="NZ_DAIPCY010000028.1"/>
</dbReference>
<accession>A0A4R3K571</accession>
<dbReference type="InterPro" id="IPR046098">
    <property type="entry name" value="DUF6034"/>
</dbReference>
<comment type="caution">
    <text evidence="1">The sequence shown here is derived from an EMBL/GenBank/DDBJ whole genome shotgun (WGS) entry which is preliminary data.</text>
</comment>
<reference evidence="1 2" key="1">
    <citation type="submission" date="2019-03" db="EMBL/GenBank/DDBJ databases">
        <title>Genomic Encyclopedia of Type Strains, Phase IV (KMG-IV): sequencing the most valuable type-strain genomes for metagenomic binning, comparative biology and taxonomic classification.</title>
        <authorList>
            <person name="Goeker M."/>
        </authorList>
    </citation>
    <scope>NUCLEOTIDE SEQUENCE [LARGE SCALE GENOMIC DNA]</scope>
    <source>
        <strain evidence="1 2">DSM 29489</strain>
    </source>
</reference>